<dbReference type="Gene3D" id="1.10.30.50">
    <property type="match status" value="1"/>
</dbReference>
<dbReference type="RefSeq" id="WP_176231718.1">
    <property type="nucleotide sequence ID" value="NZ_BLSC01000100.1"/>
</dbReference>
<dbReference type="InterPro" id="IPR003615">
    <property type="entry name" value="HNH_nuc"/>
</dbReference>
<evidence type="ECO:0000313" key="5">
    <source>
        <dbReference type="EMBL" id="GFP37502.1"/>
    </source>
</evidence>
<evidence type="ECO:0000313" key="7">
    <source>
        <dbReference type="Proteomes" id="UP000574717"/>
    </source>
</evidence>
<reference evidence="6 7" key="1">
    <citation type="journal article" date="2020" name="Front. Microbiol.">
        <title>Single-cell genomics of novel Actinobacteria with the Wood-Ljungdahl pathway discovered in a serpentinizing system.</title>
        <authorList>
            <person name="Merino N."/>
            <person name="Kawai M."/>
            <person name="Boyd E.S."/>
            <person name="Colman D.R."/>
            <person name="McGlynn S.E."/>
            <person name="Nealson K.H."/>
            <person name="Kurokawa K."/>
            <person name="Hongoh Y."/>
        </authorList>
    </citation>
    <scope>NUCLEOTIDE SEQUENCE [LARGE SCALE GENOMIC DNA]</scope>
    <source>
        <strain evidence="2 7">S03</strain>
        <strain evidence="3 8">S09_30</strain>
        <strain evidence="4 9">S34</strain>
        <strain evidence="5 6">S44</strain>
    </source>
</reference>
<dbReference type="InterPro" id="IPR052892">
    <property type="entry name" value="NA-targeting_endonuclease"/>
</dbReference>
<dbReference type="SMART" id="SM00507">
    <property type="entry name" value="HNHc"/>
    <property type="match status" value="1"/>
</dbReference>
<evidence type="ECO:0000259" key="1">
    <source>
        <dbReference type="SMART" id="SM00507"/>
    </source>
</evidence>
<dbReference type="PANTHER" id="PTHR33877:SF1">
    <property type="entry name" value="TYPE IV METHYL-DIRECTED RESTRICTION ENZYME ECOKMCRA"/>
    <property type="match status" value="1"/>
</dbReference>
<name>A0A6V8NIT0_9ACTN</name>
<dbReference type="GO" id="GO:0004519">
    <property type="term" value="F:endonuclease activity"/>
    <property type="evidence" value="ECO:0007669"/>
    <property type="project" value="InterPro"/>
</dbReference>
<dbReference type="CDD" id="cd00085">
    <property type="entry name" value="HNHc"/>
    <property type="match status" value="1"/>
</dbReference>
<evidence type="ECO:0000313" key="8">
    <source>
        <dbReference type="Proteomes" id="UP000585609"/>
    </source>
</evidence>
<dbReference type="GO" id="GO:0008270">
    <property type="term" value="F:zinc ion binding"/>
    <property type="evidence" value="ECO:0007669"/>
    <property type="project" value="InterPro"/>
</dbReference>
<evidence type="ECO:0000313" key="6">
    <source>
        <dbReference type="Proteomes" id="UP000561271"/>
    </source>
</evidence>
<accession>A0A6V8NIT0</accession>
<dbReference type="Pfam" id="PF01844">
    <property type="entry name" value="HNH"/>
    <property type="match status" value="1"/>
</dbReference>
<dbReference type="InterPro" id="IPR002711">
    <property type="entry name" value="HNH"/>
</dbReference>
<comment type="caution">
    <text evidence="2">The sequence shown here is derived from an EMBL/GenBank/DDBJ whole genome shotgun (WGS) entry which is preliminary data.</text>
</comment>
<dbReference type="Proteomes" id="UP000585609">
    <property type="component" value="Unassembled WGS sequence"/>
</dbReference>
<organism evidence="2 7">
    <name type="scientific">Candidatus Hakubella thermalkaliphila</name>
    <dbReference type="NCBI Taxonomy" id="2754717"/>
    <lineage>
        <taxon>Bacteria</taxon>
        <taxon>Bacillati</taxon>
        <taxon>Actinomycetota</taxon>
        <taxon>Actinomycetota incertae sedis</taxon>
        <taxon>Candidatus Hakubellales</taxon>
        <taxon>Candidatus Hakubellaceae</taxon>
        <taxon>Candidatus Hakubella</taxon>
    </lineage>
</organism>
<protein>
    <recommendedName>
        <fullName evidence="1">HNH nuclease domain-containing protein</fullName>
    </recommendedName>
</protein>
<evidence type="ECO:0000313" key="2">
    <source>
        <dbReference type="EMBL" id="GFP19271.1"/>
    </source>
</evidence>
<dbReference type="AlphaFoldDB" id="A0A6V8NIT0"/>
<dbReference type="EMBL" id="BLRZ01000100">
    <property type="protein sequence ID" value="GFP30764.1"/>
    <property type="molecule type" value="Genomic_DNA"/>
</dbReference>
<feature type="domain" description="HNH nuclease" evidence="1">
    <location>
        <begin position="58"/>
        <end position="112"/>
    </location>
</feature>
<evidence type="ECO:0000313" key="4">
    <source>
        <dbReference type="EMBL" id="GFP30764.1"/>
    </source>
</evidence>
<evidence type="ECO:0000313" key="9">
    <source>
        <dbReference type="Proteomes" id="UP000588083"/>
    </source>
</evidence>
<dbReference type="Proteomes" id="UP000561271">
    <property type="component" value="Unassembled WGS sequence"/>
</dbReference>
<dbReference type="Proteomes" id="UP000574717">
    <property type="component" value="Unassembled WGS sequence"/>
</dbReference>
<dbReference type="Proteomes" id="UP000588083">
    <property type="component" value="Unassembled WGS sequence"/>
</dbReference>
<gene>
    <name evidence="2" type="ORF">HKBW3S03_00776</name>
    <name evidence="3" type="ORF">HKBW3S09_00590</name>
    <name evidence="4" type="ORF">HKBW3S34_01683</name>
    <name evidence="5" type="ORF">HKBW3S44_01182</name>
</gene>
<proteinExistence type="predicted"/>
<dbReference type="EMBL" id="BLRW01000055">
    <property type="protein sequence ID" value="GFP23123.1"/>
    <property type="molecule type" value="Genomic_DNA"/>
</dbReference>
<evidence type="ECO:0000313" key="3">
    <source>
        <dbReference type="EMBL" id="GFP23123.1"/>
    </source>
</evidence>
<dbReference type="EMBL" id="BLSC01000100">
    <property type="protein sequence ID" value="GFP37502.1"/>
    <property type="molecule type" value="Genomic_DNA"/>
</dbReference>
<dbReference type="GO" id="GO:0003676">
    <property type="term" value="F:nucleic acid binding"/>
    <property type="evidence" value="ECO:0007669"/>
    <property type="project" value="InterPro"/>
</dbReference>
<sequence>MDSQSGTPQNFYGKRYPRIIRALRQEGWKIEVRGDGYNRLTSLEQKDARGERKTISRKMRYEVFNRDSFKCRACGRDVTDGTKLEVDHIIPIDWGGKTELSNLQALCRECNAGKKAWMSGHQPEKMQKIMSNPTVESRIEALFDTFPNEDIPSEMVRLVSKGALDWQRALRRIRQRTGKKILPMEGRNGYHYFKN</sequence>
<keyword evidence="9" id="KW-1185">Reference proteome</keyword>
<dbReference type="PANTHER" id="PTHR33877">
    <property type="entry name" value="SLL1193 PROTEIN"/>
    <property type="match status" value="1"/>
</dbReference>
<dbReference type="EMBL" id="BLRU01000055">
    <property type="protein sequence ID" value="GFP19271.1"/>
    <property type="molecule type" value="Genomic_DNA"/>
</dbReference>